<accession>A0A140L280</accession>
<sequence>MVEKERLLELIKNEDKKNPYTDEQLAAGWSSNYGNYTTKDSAFINLLMNTMKLFWIHISQVTIPPLAIVIFYLDVSAYASIKL</sequence>
<name>A0A140L280_9FIRM</name>
<keyword evidence="1" id="KW-0472">Membrane</keyword>
<dbReference type="Proteomes" id="UP000070427">
    <property type="component" value="Unassembled WGS sequence"/>
</dbReference>
<comment type="caution">
    <text evidence="2">The sequence shown here is derived from an EMBL/GenBank/DDBJ whole genome shotgun (WGS) entry which is preliminary data.</text>
</comment>
<dbReference type="AlphaFoldDB" id="A0A140L280"/>
<evidence type="ECO:0000256" key="1">
    <source>
        <dbReference type="SAM" id="Phobius"/>
    </source>
</evidence>
<proteinExistence type="predicted"/>
<dbReference type="STRING" id="520764.AN618_22120"/>
<evidence type="ECO:0000313" key="3">
    <source>
        <dbReference type="Proteomes" id="UP000070427"/>
    </source>
</evidence>
<reference evidence="2 3" key="1">
    <citation type="submission" date="2015-12" db="EMBL/GenBank/DDBJ databases">
        <title>Draft genome sequnece of Fervidicola ferrireducens strain Y170.</title>
        <authorList>
            <person name="Patel B.K."/>
        </authorList>
    </citation>
    <scope>NUCLEOTIDE SEQUENCE [LARGE SCALE GENOMIC DNA]</scope>
    <source>
        <strain evidence="2 3">Y170</strain>
    </source>
</reference>
<keyword evidence="3" id="KW-1185">Reference proteome</keyword>
<feature type="transmembrane region" description="Helical" evidence="1">
    <location>
        <begin position="53"/>
        <end position="73"/>
    </location>
</feature>
<evidence type="ECO:0000313" key="2">
    <source>
        <dbReference type="EMBL" id="KXG74655.1"/>
    </source>
</evidence>
<organism evidence="2 3">
    <name type="scientific">Fervidicola ferrireducens</name>
    <dbReference type="NCBI Taxonomy" id="520764"/>
    <lineage>
        <taxon>Bacteria</taxon>
        <taxon>Bacillati</taxon>
        <taxon>Bacillota</taxon>
        <taxon>Clostridia</taxon>
        <taxon>Thermosediminibacterales</taxon>
        <taxon>Thermosediminibacteraceae</taxon>
        <taxon>Fervidicola</taxon>
    </lineage>
</organism>
<protein>
    <submittedName>
        <fullName evidence="2">Uncharacterized protein</fullName>
    </submittedName>
</protein>
<keyword evidence="1" id="KW-0812">Transmembrane</keyword>
<dbReference type="EMBL" id="LOED01000042">
    <property type="protein sequence ID" value="KXG74655.1"/>
    <property type="molecule type" value="Genomic_DNA"/>
</dbReference>
<gene>
    <name evidence="2" type="ORF">AN618_22120</name>
</gene>
<keyword evidence="1" id="KW-1133">Transmembrane helix</keyword>
<dbReference type="InParanoid" id="A0A140L280"/>